<reference evidence="2" key="1">
    <citation type="journal article" date="2020" name="mSystems">
        <title>Genome- and Community-Level Interaction Insights into Carbon Utilization and Element Cycling Functions of Hydrothermarchaeota in Hydrothermal Sediment.</title>
        <authorList>
            <person name="Zhou Z."/>
            <person name="Liu Y."/>
            <person name="Xu W."/>
            <person name="Pan J."/>
            <person name="Luo Z.H."/>
            <person name="Li M."/>
        </authorList>
    </citation>
    <scope>NUCLEOTIDE SEQUENCE [LARGE SCALE GENOMIC DNA]</scope>
    <source>
        <strain evidence="2">SpSt-477</strain>
    </source>
</reference>
<sequence>MPIYEYECNECHCMFERLVFASDEEKPTCPNCSTANVTKQMSCFGYISAAASASSASSCSSSAAARGFS</sequence>
<proteinExistence type="predicted"/>
<dbReference type="InterPro" id="IPR013429">
    <property type="entry name" value="Regulatory_FmdB_Zinc_ribbon"/>
</dbReference>
<dbReference type="SMART" id="SM00834">
    <property type="entry name" value="CxxC_CXXC_SSSS"/>
    <property type="match status" value="1"/>
</dbReference>
<name>A0A7C4RQS0_9BACT</name>
<dbReference type="Pfam" id="PF09723">
    <property type="entry name" value="Zn_ribbon_8"/>
    <property type="match status" value="1"/>
</dbReference>
<evidence type="ECO:0000313" key="2">
    <source>
        <dbReference type="EMBL" id="HGU31616.1"/>
    </source>
</evidence>
<dbReference type="EMBL" id="DSUH01000045">
    <property type="protein sequence ID" value="HGU31616.1"/>
    <property type="molecule type" value="Genomic_DNA"/>
</dbReference>
<dbReference type="AlphaFoldDB" id="A0A7C4RQS0"/>
<organism evidence="2">
    <name type="scientific">Desulfatirhabdium butyrativorans</name>
    <dbReference type="NCBI Taxonomy" id="340467"/>
    <lineage>
        <taxon>Bacteria</taxon>
        <taxon>Pseudomonadati</taxon>
        <taxon>Thermodesulfobacteriota</taxon>
        <taxon>Desulfobacteria</taxon>
        <taxon>Desulfobacterales</taxon>
        <taxon>Desulfatirhabdiaceae</taxon>
        <taxon>Desulfatirhabdium</taxon>
    </lineage>
</organism>
<protein>
    <submittedName>
        <fullName evidence="2">Zinc ribbon domain-containing protein</fullName>
    </submittedName>
</protein>
<comment type="caution">
    <text evidence="2">The sequence shown here is derived from an EMBL/GenBank/DDBJ whole genome shotgun (WGS) entry which is preliminary data.</text>
</comment>
<gene>
    <name evidence="2" type="ORF">ENS29_02025</name>
</gene>
<dbReference type="NCBIfam" id="TIGR02605">
    <property type="entry name" value="CxxC_CxxC_SSSS"/>
    <property type="match status" value="1"/>
</dbReference>
<feature type="domain" description="Putative regulatory protein FmdB zinc ribbon" evidence="1">
    <location>
        <begin position="1"/>
        <end position="42"/>
    </location>
</feature>
<evidence type="ECO:0000259" key="1">
    <source>
        <dbReference type="SMART" id="SM00834"/>
    </source>
</evidence>
<accession>A0A7C4RQS0</accession>